<keyword evidence="5" id="KW-0862">Zinc</keyword>
<keyword evidence="6 10" id="KW-0482">Metalloprotease</keyword>
<dbReference type="InterPro" id="IPR018392">
    <property type="entry name" value="LysM"/>
</dbReference>
<evidence type="ECO:0000259" key="9">
    <source>
        <dbReference type="PROSITE" id="PS51782"/>
    </source>
</evidence>
<dbReference type="Pfam" id="PF01435">
    <property type="entry name" value="Peptidase_M48"/>
    <property type="match status" value="1"/>
</dbReference>
<evidence type="ECO:0000313" key="11">
    <source>
        <dbReference type="Proteomes" id="UP001595887"/>
    </source>
</evidence>
<dbReference type="PANTHER" id="PTHR22726">
    <property type="entry name" value="METALLOENDOPEPTIDASE OMA1"/>
    <property type="match status" value="1"/>
</dbReference>
<dbReference type="Gene3D" id="3.30.2010.10">
    <property type="entry name" value="Metalloproteases ('zincins'), catalytic domain"/>
    <property type="match status" value="1"/>
</dbReference>
<evidence type="ECO:0000313" key="10">
    <source>
        <dbReference type="EMBL" id="MFC4291853.1"/>
    </source>
</evidence>
<evidence type="ECO:0000256" key="3">
    <source>
        <dbReference type="ARBA" id="ARBA00022723"/>
    </source>
</evidence>
<evidence type="ECO:0000256" key="5">
    <source>
        <dbReference type="ARBA" id="ARBA00022833"/>
    </source>
</evidence>
<protein>
    <submittedName>
        <fullName evidence="10">M48 family metalloprotease</fullName>
    </submittedName>
</protein>
<sequence>MKYTKMALFMGASLAAASCTGGGSDGGGGVASASTPQAISQKEKQQGAEAHPQILNEFGGSYESPQTAYVVRVGKNIAVQSGLGNAQSDFTVSFLNSPVNNAFAIPGGYIYITRQLAALCNSEAEMAGVLGHEVGHVAARHSEKRRKSSTLAGILGAVGTIGGALLGDNSGLAGILGAGLKQYSGTVAQLFTLRYSRKQEEEADDLGIRYLSKAGYDPTALSDMLSSLAMQTTVDAQAAGRDARSIPEWASTHPDPARRVVRAANNAKAFAANTVRKQDSHFAAIDGMLYGDDPKQGVIEGQNFLHPDLRLKFTVPNGYGMQNTNRSVNISGNGGQALFTTNAQAYTGDQSAYIASAFKEIAGDQQVSYSEIRKTTVNGLPVFYATATVPTQKGGSNDLTIFAYEFSKSQAFHFATLAPSGSSPFDAMYQSVRRLSASEAGEIKPRKLRIVTVGRNDTVTSLSNRMAYNNLQKERFMALNGMRSDAALTAGSKVKIVTY</sequence>
<dbReference type="InterPro" id="IPR051156">
    <property type="entry name" value="Mito/Outer_Membr_Metalloprot"/>
</dbReference>
<keyword evidence="11" id="KW-1185">Reference proteome</keyword>
<evidence type="ECO:0000256" key="7">
    <source>
        <dbReference type="SAM" id="MobiDB-lite"/>
    </source>
</evidence>
<evidence type="ECO:0000256" key="4">
    <source>
        <dbReference type="ARBA" id="ARBA00022801"/>
    </source>
</evidence>
<evidence type="ECO:0000256" key="1">
    <source>
        <dbReference type="ARBA" id="ARBA00001947"/>
    </source>
</evidence>
<reference evidence="11" key="1">
    <citation type="journal article" date="2019" name="Int. J. Syst. Evol. Microbiol.">
        <title>The Global Catalogue of Microorganisms (GCM) 10K type strain sequencing project: providing services to taxonomists for standard genome sequencing and annotation.</title>
        <authorList>
            <consortium name="The Broad Institute Genomics Platform"/>
            <consortium name="The Broad Institute Genome Sequencing Center for Infectious Disease"/>
            <person name="Wu L."/>
            <person name="Ma J."/>
        </authorList>
    </citation>
    <scope>NUCLEOTIDE SEQUENCE [LARGE SCALE GENOMIC DNA]</scope>
    <source>
        <strain evidence="11">CECT 8531</strain>
    </source>
</reference>
<keyword evidence="4" id="KW-0378">Hydrolase</keyword>
<dbReference type="PANTHER" id="PTHR22726:SF24">
    <property type="entry name" value="M48 FAMILY METALLOPEPTIDASE"/>
    <property type="match status" value="1"/>
</dbReference>
<evidence type="ECO:0000256" key="8">
    <source>
        <dbReference type="SAM" id="SignalP"/>
    </source>
</evidence>
<feature type="chain" id="PRO_5047145952" evidence="8">
    <location>
        <begin position="18"/>
        <end position="499"/>
    </location>
</feature>
<dbReference type="InterPro" id="IPR001915">
    <property type="entry name" value="Peptidase_M48"/>
</dbReference>
<dbReference type="Proteomes" id="UP001595887">
    <property type="component" value="Unassembled WGS sequence"/>
</dbReference>
<dbReference type="EMBL" id="JBHSDH010000013">
    <property type="protein sequence ID" value="MFC4291853.1"/>
    <property type="molecule type" value="Genomic_DNA"/>
</dbReference>
<feature type="region of interest" description="Disordered" evidence="7">
    <location>
        <begin position="26"/>
        <end position="49"/>
    </location>
</feature>
<comment type="caution">
    <text evidence="10">The sequence shown here is derived from an EMBL/GenBank/DDBJ whole genome shotgun (WGS) entry which is preliminary data.</text>
</comment>
<dbReference type="RefSeq" id="WP_381422069.1">
    <property type="nucleotide sequence ID" value="NZ_JBHSDH010000013.1"/>
</dbReference>
<accession>A0ABV8REQ7</accession>
<proteinExistence type="predicted"/>
<gene>
    <name evidence="10" type="ORF">ACFOWX_05420</name>
</gene>
<keyword evidence="2" id="KW-0645">Protease</keyword>
<evidence type="ECO:0000256" key="6">
    <source>
        <dbReference type="ARBA" id="ARBA00023049"/>
    </source>
</evidence>
<dbReference type="PROSITE" id="PS51257">
    <property type="entry name" value="PROKAR_LIPOPROTEIN"/>
    <property type="match status" value="1"/>
</dbReference>
<keyword evidence="8" id="KW-0732">Signal</keyword>
<organism evidence="10 11">
    <name type="scientific">Sphingorhabdus arenilitoris</name>
    <dbReference type="NCBI Taxonomy" id="1490041"/>
    <lineage>
        <taxon>Bacteria</taxon>
        <taxon>Pseudomonadati</taxon>
        <taxon>Pseudomonadota</taxon>
        <taxon>Alphaproteobacteria</taxon>
        <taxon>Sphingomonadales</taxon>
        <taxon>Sphingomonadaceae</taxon>
        <taxon>Sphingorhabdus</taxon>
    </lineage>
</organism>
<dbReference type="GO" id="GO:0008237">
    <property type="term" value="F:metallopeptidase activity"/>
    <property type="evidence" value="ECO:0007669"/>
    <property type="project" value="UniProtKB-KW"/>
</dbReference>
<dbReference type="Pfam" id="PF01476">
    <property type="entry name" value="LysM"/>
    <property type="match status" value="1"/>
</dbReference>
<dbReference type="PROSITE" id="PS51782">
    <property type="entry name" value="LYSM"/>
    <property type="match status" value="1"/>
</dbReference>
<evidence type="ECO:0000256" key="2">
    <source>
        <dbReference type="ARBA" id="ARBA00022670"/>
    </source>
</evidence>
<comment type="cofactor">
    <cofactor evidence="1">
        <name>Zn(2+)</name>
        <dbReference type="ChEBI" id="CHEBI:29105"/>
    </cofactor>
</comment>
<keyword evidence="3" id="KW-0479">Metal-binding</keyword>
<feature type="domain" description="LysM" evidence="9">
    <location>
        <begin position="449"/>
        <end position="496"/>
    </location>
</feature>
<feature type="signal peptide" evidence="8">
    <location>
        <begin position="1"/>
        <end position="17"/>
    </location>
</feature>
<name>A0ABV8REQ7_9SPHN</name>